<proteinExistence type="predicted"/>
<name>A0A3D9UF02_BACMY</name>
<dbReference type="InterPro" id="IPR055357">
    <property type="entry name" value="LRR_At1g61320_AtMIF1"/>
</dbReference>
<evidence type="ECO:0000313" key="3">
    <source>
        <dbReference type="Proteomes" id="UP000256530"/>
    </source>
</evidence>
<evidence type="ECO:0000259" key="1">
    <source>
        <dbReference type="Pfam" id="PF23622"/>
    </source>
</evidence>
<feature type="domain" description="At1g61320/AtMIF1 LRR" evidence="1">
    <location>
        <begin position="149"/>
        <end position="260"/>
    </location>
</feature>
<dbReference type="AlphaFoldDB" id="A0A3D9UF02"/>
<organism evidence="2 3">
    <name type="scientific">Bacillus mycoides</name>
    <dbReference type="NCBI Taxonomy" id="1405"/>
    <lineage>
        <taxon>Bacteria</taxon>
        <taxon>Bacillati</taxon>
        <taxon>Bacillota</taxon>
        <taxon>Bacilli</taxon>
        <taxon>Bacillales</taxon>
        <taxon>Bacillaceae</taxon>
        <taxon>Bacillus</taxon>
        <taxon>Bacillus cereus group</taxon>
    </lineage>
</organism>
<evidence type="ECO:0000313" key="2">
    <source>
        <dbReference type="EMBL" id="REF25225.1"/>
    </source>
</evidence>
<dbReference type="InterPro" id="IPR032675">
    <property type="entry name" value="LRR_dom_sf"/>
</dbReference>
<dbReference type="EMBL" id="QTTY01000025">
    <property type="protein sequence ID" value="REF25225.1"/>
    <property type="molecule type" value="Genomic_DNA"/>
</dbReference>
<dbReference type="SUPFAM" id="SSF52058">
    <property type="entry name" value="L domain-like"/>
    <property type="match status" value="1"/>
</dbReference>
<dbReference type="Gene3D" id="3.80.10.10">
    <property type="entry name" value="Ribonuclease Inhibitor"/>
    <property type="match status" value="2"/>
</dbReference>
<comment type="caution">
    <text evidence="2">The sequence shown here is derived from an EMBL/GenBank/DDBJ whole genome shotgun (WGS) entry which is preliminary data.</text>
</comment>
<sequence>MNLKYKNGFYVREDIDGETVLVSQKNLGECIEYINRFNISGVQISDMYYELEDINFLNECENITHLMLDNMFLKDVSSVYNLKNLKDLAIVDSNYVLELDRVKNLENLSMYCDKKITGLQEVCTLKSLFLWKYNPKNRDLKELEKLRDLEYLKITQSRIDSLSGIESFRNLKSLQLYYLRTLKSLEYLKYTSGKLTNLEVEMCKNIEAFCSIGYLESLEVLRLLDCGDIPTIDFIRNFKKLNCFSFVGSTVVDGDLSFCEGIETVSFTDKKHYSHKKLSFQKV</sequence>
<reference evidence="2 3" key="1">
    <citation type="submission" date="2018-08" db="EMBL/GenBank/DDBJ databases">
        <title>Freshwater and sediment microbial communities from various areas in North America, analyzing microbe dynamics in response to fracking.</title>
        <authorList>
            <person name="Lamendella R."/>
        </authorList>
    </citation>
    <scope>NUCLEOTIDE SEQUENCE [LARGE SCALE GENOMIC DNA]</scope>
    <source>
        <strain evidence="2 3">DB-1</strain>
    </source>
</reference>
<dbReference type="Proteomes" id="UP000256530">
    <property type="component" value="Unassembled WGS sequence"/>
</dbReference>
<accession>A0A3D9UF02</accession>
<protein>
    <recommendedName>
        <fullName evidence="1">At1g61320/AtMIF1 LRR domain-containing protein</fullName>
    </recommendedName>
</protein>
<dbReference type="RefSeq" id="WP_113936567.1">
    <property type="nucleotide sequence ID" value="NZ_QTTY01000025.1"/>
</dbReference>
<gene>
    <name evidence="2" type="ORF">DET55_12576</name>
</gene>
<dbReference type="Pfam" id="PF23622">
    <property type="entry name" value="LRR_At1g61320_AtMIF1"/>
    <property type="match status" value="1"/>
</dbReference>